<name>A0A502EER7_9MYCO</name>
<accession>A0A502EER7</accession>
<protein>
    <submittedName>
        <fullName evidence="1">TIGR03086 family protein</fullName>
    </submittedName>
</protein>
<dbReference type="SUPFAM" id="SSF109854">
    <property type="entry name" value="DinB/YfiT-like putative metalloenzymes"/>
    <property type="match status" value="1"/>
</dbReference>
<dbReference type="Proteomes" id="UP000320095">
    <property type="component" value="Unassembled WGS sequence"/>
</dbReference>
<gene>
    <name evidence="1" type="ORF">EAH80_09165</name>
</gene>
<dbReference type="EMBL" id="RCZG01000003">
    <property type="protein sequence ID" value="TPG34970.1"/>
    <property type="molecule type" value="Genomic_DNA"/>
</dbReference>
<dbReference type="AlphaFoldDB" id="A0A502EER7"/>
<evidence type="ECO:0000313" key="2">
    <source>
        <dbReference type="Proteomes" id="UP000320095"/>
    </source>
</evidence>
<dbReference type="RefSeq" id="WP_140689723.1">
    <property type="nucleotide sequence ID" value="NZ_RCZG01000003.1"/>
</dbReference>
<sequence length="192" mass="20810">MSRLTHLRPADRHRVVSAGFTGHVAAVRDWEVSTPVGDWVARDVVGHLVGWFTEFLNAGGLELPPGPDVQTDPAAAWQAHVERVQALLDGANAEAEFRHPMVGTHRLADAVDRFYTPDVFMHTWDLATANGQAPEMDPDFAAQLLDGMSGIEDLLRSSGQYGPALTVAADADPVTRLAAFIGRDPGWMSRSC</sequence>
<reference evidence="1 2" key="1">
    <citation type="journal article" date="2019" name="Environ. Microbiol.">
        <title>Species interactions and distinct microbial communities in high Arctic permafrost affected cryosols are associated with the CH4 and CO2 gas fluxes.</title>
        <authorList>
            <person name="Altshuler I."/>
            <person name="Hamel J."/>
            <person name="Turney S."/>
            <person name="Magnuson E."/>
            <person name="Levesque R."/>
            <person name="Greer C."/>
            <person name="Whyte L.G."/>
        </authorList>
    </citation>
    <scope>NUCLEOTIDE SEQUENCE [LARGE SCALE GENOMIC DNA]</scope>
    <source>
        <strain evidence="1 2">S5.20</strain>
    </source>
</reference>
<comment type="caution">
    <text evidence="1">The sequence shown here is derived from an EMBL/GenBank/DDBJ whole genome shotgun (WGS) entry which is preliminary data.</text>
</comment>
<dbReference type="InterPro" id="IPR034660">
    <property type="entry name" value="DinB/YfiT-like"/>
</dbReference>
<organism evidence="1 2">
    <name type="scientific">Mycolicibacterium hodleri</name>
    <dbReference type="NCBI Taxonomy" id="49897"/>
    <lineage>
        <taxon>Bacteria</taxon>
        <taxon>Bacillati</taxon>
        <taxon>Actinomycetota</taxon>
        <taxon>Actinomycetes</taxon>
        <taxon>Mycobacteriales</taxon>
        <taxon>Mycobacteriaceae</taxon>
        <taxon>Mycolicibacterium</taxon>
    </lineage>
</organism>
<keyword evidence="2" id="KW-1185">Reference proteome</keyword>
<dbReference type="OrthoDB" id="5185819at2"/>
<proteinExistence type="predicted"/>
<evidence type="ECO:0000313" key="1">
    <source>
        <dbReference type="EMBL" id="TPG34970.1"/>
    </source>
</evidence>